<keyword evidence="4" id="KW-0560">Oxidoreductase</keyword>
<dbReference type="PRINTS" id="PR00420">
    <property type="entry name" value="RNGMNOXGNASE"/>
</dbReference>
<evidence type="ECO:0000256" key="1">
    <source>
        <dbReference type="ARBA" id="ARBA00001974"/>
    </source>
</evidence>
<protein>
    <submittedName>
        <fullName evidence="8">Salicylate hydroxylase</fullName>
    </submittedName>
</protein>
<dbReference type="InterPro" id="IPR002938">
    <property type="entry name" value="FAD-bd"/>
</dbReference>
<dbReference type="Gene3D" id="3.50.50.60">
    <property type="entry name" value="FAD/NAD(P)-binding domain"/>
    <property type="match status" value="1"/>
</dbReference>
<keyword evidence="2" id="KW-0285">Flavoprotein</keyword>
<dbReference type="InterPro" id="IPR050493">
    <property type="entry name" value="FAD-dep_Monooxygenase_BioMet"/>
</dbReference>
<dbReference type="SUPFAM" id="SSF54373">
    <property type="entry name" value="FAD-linked reductases, C-terminal domain"/>
    <property type="match status" value="1"/>
</dbReference>
<evidence type="ECO:0000256" key="4">
    <source>
        <dbReference type="ARBA" id="ARBA00023002"/>
    </source>
</evidence>
<comment type="cofactor">
    <cofactor evidence="1">
        <name>FAD</name>
        <dbReference type="ChEBI" id="CHEBI:57692"/>
    </cofactor>
</comment>
<dbReference type="InterPro" id="IPR036188">
    <property type="entry name" value="FAD/NAD-bd_sf"/>
</dbReference>
<sequence>MQGGSARRVCGTPGRPPDDGAGPVTLSDFKVIVIGAGIGGLAAALALRARGADVTVCEQAPAITEVGAGLQVTPNGLAVLRALGLEAALSRDAVQAAAVVLRDHSDGAEVLRLDLARLAAGQRYCFIHRADLIGCLADAARAAGVRILTGRRAETVAPGLRPDVTFADGARMEADLVVGADGLHSRARRALGEAGRPFFTGQVAWRATVDVDGDIAPEASVFMGPGRHLVTYPLRGGRMINLVAVQERAGWTAEGWHHEGRADDLRAAFADFGGAAAGLLARVGPVGIWGLYRHDVADCWQRDGVAILGDAAHPTLPFMAQGANLALEDAWVLADCLAGAGRRDEGLAAYQQRRAARARRVVAAAGGNAWKYHLRPPLRGAAHLALRVGGRIAPGRMVRQFDWIYGHDVTAGGGRGRG</sequence>
<proteinExistence type="predicted"/>
<keyword evidence="9" id="KW-1185">Reference proteome</keyword>
<feature type="region of interest" description="Disordered" evidence="6">
    <location>
        <begin position="1"/>
        <end position="22"/>
    </location>
</feature>
<gene>
    <name evidence="8" type="ORF">SAMN05421849_0135</name>
</gene>
<dbReference type="PANTHER" id="PTHR13789">
    <property type="entry name" value="MONOOXYGENASE"/>
    <property type="match status" value="1"/>
</dbReference>
<keyword evidence="3" id="KW-0274">FAD</keyword>
<dbReference type="GO" id="GO:0004497">
    <property type="term" value="F:monooxygenase activity"/>
    <property type="evidence" value="ECO:0007669"/>
    <property type="project" value="UniProtKB-KW"/>
</dbReference>
<evidence type="ECO:0000313" key="8">
    <source>
        <dbReference type="EMBL" id="SIT74311.1"/>
    </source>
</evidence>
<evidence type="ECO:0000256" key="6">
    <source>
        <dbReference type="SAM" id="MobiDB-lite"/>
    </source>
</evidence>
<dbReference type="AlphaFoldDB" id="A0A1R3W9B3"/>
<evidence type="ECO:0000256" key="5">
    <source>
        <dbReference type="ARBA" id="ARBA00023033"/>
    </source>
</evidence>
<evidence type="ECO:0000256" key="3">
    <source>
        <dbReference type="ARBA" id="ARBA00022827"/>
    </source>
</evidence>
<dbReference type="GO" id="GO:0071949">
    <property type="term" value="F:FAD binding"/>
    <property type="evidence" value="ECO:0007669"/>
    <property type="project" value="InterPro"/>
</dbReference>
<evidence type="ECO:0000259" key="7">
    <source>
        <dbReference type="Pfam" id="PF01494"/>
    </source>
</evidence>
<dbReference type="PANTHER" id="PTHR13789:SF318">
    <property type="entry name" value="GERANYLGERANYL DIPHOSPHATE REDUCTASE"/>
    <property type="match status" value="1"/>
</dbReference>
<accession>A0A1R3W9B3</accession>
<dbReference type="Proteomes" id="UP000192455">
    <property type="component" value="Unassembled WGS sequence"/>
</dbReference>
<dbReference type="STRING" id="515897.SAMN05421849_0135"/>
<feature type="domain" description="FAD-binding" evidence="7">
    <location>
        <begin position="29"/>
        <end position="364"/>
    </location>
</feature>
<dbReference type="SUPFAM" id="SSF51905">
    <property type="entry name" value="FAD/NAD(P)-binding domain"/>
    <property type="match status" value="1"/>
</dbReference>
<evidence type="ECO:0000313" key="9">
    <source>
        <dbReference type="Proteomes" id="UP000192455"/>
    </source>
</evidence>
<keyword evidence="5" id="KW-0503">Monooxygenase</keyword>
<reference evidence="8 9" key="1">
    <citation type="submission" date="2017-01" db="EMBL/GenBank/DDBJ databases">
        <authorList>
            <person name="Mah S.A."/>
            <person name="Swanson W.J."/>
            <person name="Moy G.W."/>
            <person name="Vacquier V.D."/>
        </authorList>
    </citation>
    <scope>NUCLEOTIDE SEQUENCE [LARGE SCALE GENOMIC DNA]</scope>
    <source>
        <strain evidence="8 9">DSM 21219</strain>
    </source>
</reference>
<dbReference type="EMBL" id="FTPS01000001">
    <property type="protein sequence ID" value="SIT74311.1"/>
    <property type="molecule type" value="Genomic_DNA"/>
</dbReference>
<name>A0A1R3W9B3_9RHOB</name>
<dbReference type="Pfam" id="PF01494">
    <property type="entry name" value="FAD_binding_3"/>
    <property type="match status" value="1"/>
</dbReference>
<evidence type="ECO:0000256" key="2">
    <source>
        <dbReference type="ARBA" id="ARBA00022630"/>
    </source>
</evidence>
<organism evidence="8 9">
    <name type="scientific">Pontibaca methylaminivorans</name>
    <dbReference type="NCBI Taxonomy" id="515897"/>
    <lineage>
        <taxon>Bacteria</taxon>
        <taxon>Pseudomonadati</taxon>
        <taxon>Pseudomonadota</taxon>
        <taxon>Alphaproteobacteria</taxon>
        <taxon>Rhodobacterales</taxon>
        <taxon>Roseobacteraceae</taxon>
        <taxon>Pontibaca</taxon>
    </lineage>
</organism>